<dbReference type="InterPro" id="IPR018247">
    <property type="entry name" value="EF_Hand_1_Ca_BS"/>
</dbReference>
<dbReference type="GO" id="GO:0034455">
    <property type="term" value="C:t-UTP complex"/>
    <property type="evidence" value="ECO:0007669"/>
    <property type="project" value="TreeGrafter"/>
</dbReference>
<dbReference type="InterPro" id="IPR016024">
    <property type="entry name" value="ARM-type_fold"/>
</dbReference>
<dbReference type="Pfam" id="PF12397">
    <property type="entry name" value="U3snoRNP10"/>
    <property type="match status" value="1"/>
</dbReference>
<evidence type="ECO:0000256" key="1">
    <source>
        <dbReference type="PROSITE-ProRule" id="PRU00103"/>
    </source>
</evidence>
<gene>
    <name evidence="5" type="ORF">QSP1433_LOCUS16185</name>
</gene>
<dbReference type="InterPro" id="IPR022125">
    <property type="entry name" value="U3snoRNP10_N"/>
</dbReference>
<proteinExistence type="inferred from homology"/>
<feature type="region of interest" description="Disordered" evidence="3">
    <location>
        <begin position="1976"/>
        <end position="2005"/>
    </location>
</feature>
<accession>A0A7S2WTP9</accession>
<dbReference type="GO" id="GO:0030515">
    <property type="term" value="F:snoRNA binding"/>
    <property type="evidence" value="ECO:0007669"/>
    <property type="project" value="TreeGrafter"/>
</dbReference>
<dbReference type="EMBL" id="HBHK01025798">
    <property type="protein sequence ID" value="CAD9705309.1"/>
    <property type="molecule type" value="Transcribed_RNA"/>
</dbReference>
<organism evidence="5">
    <name type="scientific">Mucochytrium quahogii</name>
    <dbReference type="NCBI Taxonomy" id="96639"/>
    <lineage>
        <taxon>Eukaryota</taxon>
        <taxon>Sar</taxon>
        <taxon>Stramenopiles</taxon>
        <taxon>Bigyra</taxon>
        <taxon>Labyrinthulomycetes</taxon>
        <taxon>Thraustochytrida</taxon>
        <taxon>Thraustochytriidae</taxon>
        <taxon>Mucochytrium</taxon>
    </lineage>
</organism>
<name>A0A7S2WTP9_9STRA</name>
<dbReference type="GO" id="GO:0032040">
    <property type="term" value="C:small-subunit processome"/>
    <property type="evidence" value="ECO:0007669"/>
    <property type="project" value="TreeGrafter"/>
</dbReference>
<dbReference type="PANTHER" id="PTHR13457:SF1">
    <property type="entry name" value="HEAT REPEAT-CONTAINING PROTEIN 1"/>
    <property type="match status" value="1"/>
</dbReference>
<dbReference type="PROSITE" id="PS00018">
    <property type="entry name" value="EF_HAND_1"/>
    <property type="match status" value="1"/>
</dbReference>
<keyword evidence="2" id="KW-0687">Ribonucleoprotein</keyword>
<sequence length="2183" mass="240247">MATELSRQLAVARQLASTPSTQGQSGKIRSSLLFEKHEAADYDRTTIYHLGLNGLQELIQSGAVELQVFREPLFSQTVAAMDRHLETKEVSDQLDNMIDRLVLALSPYFLRRSCFKVLEYLVRHFQAHIHNVDALCKAALPYHDTNSFVKLIVLPLAIQDTRWAFLKNIVKSKEPLTRQQLVKVCLSNTPVLKAVCDMVKVHPENSKLISFFAVLSCQVIEQGAYGKKGAKFNTNVLDSSIVPTLVPIALEAMRTKDHPELQRAGYLIVSQLATHATLSDKASTLFLLSSTRKATPETLPDALKCSSIVLYTAATNGTVKTLPEKTVSRFVKGFEEDVLGNVIEAAFSTTAAEGADTYFVEDLYVQLVEKNPLLLQKLIVRCSPMSGVKLFKQLAKAFNAKDPKLSTRVKSSLKQTAHQVALKCPDDIDTALAMSKSGTDHDSLVAFASTCYATSSGGQGELITNKPIAIDGEDVMTIRLALHHPNATVRERALVELAKSKVSSVETVGIDVLLDRIQDEKASVVEAALEFALVVFDGKQDGISAKQTSKMLSSVNAAINSWQNKYSSIVTKSIQLVGKLHFSEQQNIVDALLLLLEFFPLTPEKKTGRKGKGKKSAPCVDTSDFPFQKHAMEAAVSVCKDVEGPAAEIACVFDVDSNDEITLQDIIGHVGSSAETSSALLALCSRALEVRKKQVCIVLAAICAQCMGDNADVALTEMAAVLCTSTQVWKDSSFPEKHAQVIGWVLNVLICEKMDAKADGVNKGNLNLSEDTPCLALRMLCILLAAPEIAYKTICTQALQSLLDTFFNGCVLRSLALISSGEVARVSLLGQRRALILCTALINAMRDGSDGYMFLELTPYLVHALGTKSNVGVRVAAVGCAEAILKTKDCKKSYLGFSSEKGVKEALPRKTGVKVPNASSFLPFLTRVAESSNEFESDPETLGRLLRTFTSQPEIESIDTLLSRAVMMLTCSTRESDSSVSRCVENMIRPLVVGAPVAVFGISLAMLANVALDKKMYKLLGVCTQNWKLESCKLETVHINVILKGLKNKEARAIFLPLLSLPHVYNKLDATAREVAFDELCTYVVEERSAGIAPALKAIGRIPFGAEVIKNKLDKVAEDEELLRVVLEAVRVRLFTEEDAVKLLEMAVQLLPSLFSLLGSELVDPLLVLPEICVNRAIEVIAEQLTTGTQKLSKARQEKLQSSLSCIKMDLVVKSVLDATTVPVRNVCLELLTNCTRVFPQKALEAVLPILSAVDEQQNAFTFVVLEHVTRCLASFQQLGDNKDAQKSPVSLVEILSLFVDACKKHSSHSKRTIGLYELLIHSCVKDNQSLWVIVVMLLHSCKTTAEFENTSGMVRDLLLRFAVKDQVAAFLEIMKGLELFMNDQDEEESGAEKDSGVLPYQKVVMFCAKKNGASFRSGFRFVKYVCQLLTDHLSSRGFMRQLHSLSTEQVERAGLHGEAGFFGLLNHIHRQVHACGKHISSEEDVPEAEKKMWGVVREELYVVLDKINALLSVPMFVAVLHELLRDQDPHVRQLAIRQLSTKVEQQYQNWRPEEVVIFLEMVDKLHKMLKSKKESNVNKQTALLSIDVLARHLGSSHQKPFIEVLPTVVAELKTTSESLVKNKSKVDTGSIQLASSACLCVGTLISVLKTRTLSQLPHYAKALLKSFGETFKCFEEQGTSMIFDDESEEQMDAQLMLAQSAASSIHSMVCELPTFMSPYLTDLLSLVGSGDAEDIPELVRVTARRIGSKLANHIEPRLLLPPLQSTLIRFAKEKNLLGARNLVTVLNESIVNMSREALSAQLDQLSSLFSNSLNIRELAYSSVDGRMEVAALNVGVVPLEEAVADSFVSMVLQLSGSQMQSIFRVMCDTMSGVGTPDAGEGASGDLFGDLEKDTAVVGEKKKREQVDDDSSSVGSTEDNIVREASADWPRQCRSQTMYLIASKLGERLQSLSIPFLNKLMESLVEDLQLKCEDTKEKELSGKAKRRRTSSQGSDDQGSDDEDTVDIVTQWRTQQRTIRERALVVVRLFSDHSGKADVDMEQGMGKIVDATLGVLDIDLHLIVKSDDTEVKSYYHQFVSDYLRPCLVEIARAGSSDDALWQTLHHGVLEFSKHASPDVRLETINTIVGLFEDVGESYIVLLADTLPTIVELMEDKEQMVKNAAHKAARKLQQLSGEDLTTFLK</sequence>
<dbReference type="InterPro" id="IPR040191">
    <property type="entry name" value="UTP10"/>
</dbReference>
<feature type="domain" description="U3 small nucleolar RNA-associated protein 10 N-terminal" evidence="4">
    <location>
        <begin position="242"/>
        <end position="344"/>
    </location>
</feature>
<comment type="subcellular location">
    <subcellularLocation>
        <location evidence="2">Nucleus</location>
        <location evidence="2">Nucleolus</location>
    </subcellularLocation>
</comment>
<dbReference type="Gene3D" id="1.25.10.10">
    <property type="entry name" value="Leucine-rich Repeat Variant"/>
    <property type="match status" value="2"/>
</dbReference>
<evidence type="ECO:0000313" key="5">
    <source>
        <dbReference type="EMBL" id="CAD9705309.1"/>
    </source>
</evidence>
<dbReference type="PANTHER" id="PTHR13457">
    <property type="entry name" value="BAP28"/>
    <property type="match status" value="1"/>
</dbReference>
<protein>
    <recommendedName>
        <fullName evidence="2">HEAT repeat-containing protein 1</fullName>
    </recommendedName>
</protein>
<dbReference type="InterPro" id="IPR011989">
    <property type="entry name" value="ARM-like"/>
</dbReference>
<keyword evidence="2" id="KW-0539">Nucleus</keyword>
<evidence type="ECO:0000259" key="4">
    <source>
        <dbReference type="Pfam" id="PF12397"/>
    </source>
</evidence>
<dbReference type="GO" id="GO:0045943">
    <property type="term" value="P:positive regulation of transcription by RNA polymerase I"/>
    <property type="evidence" value="ECO:0007669"/>
    <property type="project" value="TreeGrafter"/>
</dbReference>
<comment type="similarity">
    <text evidence="2">Belongs to the HEATR1/UTP10 family.</text>
</comment>
<evidence type="ECO:0000256" key="2">
    <source>
        <dbReference type="RuleBase" id="RU367065"/>
    </source>
</evidence>
<dbReference type="PROSITE" id="PS50077">
    <property type="entry name" value="HEAT_REPEAT"/>
    <property type="match status" value="1"/>
</dbReference>
<reference evidence="5" key="1">
    <citation type="submission" date="2021-01" db="EMBL/GenBank/DDBJ databases">
        <authorList>
            <person name="Corre E."/>
            <person name="Pelletier E."/>
            <person name="Niang G."/>
            <person name="Scheremetjew M."/>
            <person name="Finn R."/>
            <person name="Kale V."/>
            <person name="Holt S."/>
            <person name="Cochrane G."/>
            <person name="Meng A."/>
            <person name="Brown T."/>
            <person name="Cohen L."/>
        </authorList>
    </citation>
    <scope>NUCLEOTIDE SEQUENCE</scope>
    <source>
        <strain evidence="5">NY070348D</strain>
    </source>
</reference>
<comment type="function">
    <text evidence="2">Involved in nucleolar processing of pre-18S ribosomal RNA.</text>
</comment>
<evidence type="ECO:0000256" key="3">
    <source>
        <dbReference type="SAM" id="MobiDB-lite"/>
    </source>
</evidence>
<keyword evidence="2" id="KW-0698">rRNA processing</keyword>
<dbReference type="GO" id="GO:0000462">
    <property type="term" value="P:maturation of SSU-rRNA from tricistronic rRNA transcript (SSU-rRNA, 5.8S rRNA, LSU-rRNA)"/>
    <property type="evidence" value="ECO:0007669"/>
    <property type="project" value="TreeGrafter"/>
</dbReference>
<keyword evidence="2" id="KW-0690">Ribosome biogenesis</keyword>
<feature type="repeat" description="HEAT" evidence="1">
    <location>
        <begin position="2144"/>
        <end position="2180"/>
    </location>
</feature>
<dbReference type="InterPro" id="IPR021133">
    <property type="entry name" value="HEAT_type_2"/>
</dbReference>
<dbReference type="GO" id="GO:0030686">
    <property type="term" value="C:90S preribosome"/>
    <property type="evidence" value="ECO:0007669"/>
    <property type="project" value="TreeGrafter"/>
</dbReference>
<dbReference type="SUPFAM" id="SSF48371">
    <property type="entry name" value="ARM repeat"/>
    <property type="match status" value="2"/>
</dbReference>